<dbReference type="RefSeq" id="YP_009701893.1">
    <property type="nucleotide sequence ID" value="NC_044937.1"/>
</dbReference>
<dbReference type="GeneID" id="41900467"/>
<dbReference type="EMBL" id="JX997159">
    <property type="protein sequence ID" value="AGE50557.1"/>
    <property type="molecule type" value="Genomic_DNA"/>
</dbReference>
<dbReference type="Proteomes" id="UP000243236">
    <property type="component" value="Segment"/>
</dbReference>
<dbReference type="KEGG" id="vg:41900467"/>
<name>M1HFJ0_9PHYC</name>
<reference evidence="1 2" key="1">
    <citation type="submission" date="2012-10" db="EMBL/GenBank/DDBJ databases">
        <title>Towards defining the chloroviruses: a genomic journey through a genus of large DNA viruses.</title>
        <authorList>
            <person name="Jeanniard A."/>
            <person name="Dunigan D.D."/>
            <person name="Gurnon J.R."/>
            <person name="Agarkova I."/>
            <person name="Kang M."/>
            <person name="Vitek J."/>
            <person name="Duncan G."/>
            <person name="McClung O.W."/>
            <person name="Larsen M."/>
            <person name="Claverie J.-M."/>
            <person name="Van Etten J.L."/>
            <person name="Blanc G."/>
        </authorList>
    </citation>
    <scope>NUCLEOTIDE SEQUENCE [LARGE SCALE GENOMIC DNA]</scope>
</reference>
<sequence length="72" mass="8195">MSSLELSPGFFDARMAMSDDDDDIIPQNINVEELEENKPTKIVFVEFINLMFVNQKKKDCGCGSGWSRTAKY</sequence>
<evidence type="ECO:0000313" key="2">
    <source>
        <dbReference type="Proteomes" id="UP000243236"/>
    </source>
</evidence>
<accession>M1HFJ0</accession>
<keyword evidence="2" id="KW-1185">Reference proteome</keyword>
<proteinExistence type="predicted"/>
<organism evidence="1 2">
    <name type="scientific">Paramecium bursaria Chlorella virus CVA-1</name>
    <dbReference type="NCBI Taxonomy" id="42683"/>
    <lineage>
        <taxon>Viruses</taxon>
        <taxon>Varidnaviria</taxon>
        <taxon>Bamfordvirae</taxon>
        <taxon>Nucleocytoviricota</taxon>
        <taxon>Megaviricetes</taxon>
        <taxon>Algavirales</taxon>
        <taxon>Phycodnaviridae</taxon>
        <taxon>Chlorovirus</taxon>
        <taxon>Chlorovirus conductrix</taxon>
        <taxon>Paramecium bursaria Chlorella virus A1</taxon>
    </lineage>
</organism>
<evidence type="ECO:0000313" key="1">
    <source>
        <dbReference type="EMBL" id="AGE50557.1"/>
    </source>
</evidence>
<gene>
    <name evidence="1" type="primary">CVA-1_594L</name>
    <name evidence="1" type="ORF">PBCVCVA1_594L</name>
</gene>
<protein>
    <submittedName>
        <fullName evidence="1">Uncharacterized protein</fullName>
    </submittedName>
</protein>